<keyword evidence="4" id="KW-1185">Reference proteome</keyword>
<comment type="caution">
    <text evidence="3">The sequence shown here is derived from an EMBL/GenBank/DDBJ whole genome shotgun (WGS) entry which is preliminary data.</text>
</comment>
<proteinExistence type="predicted"/>
<feature type="compositionally biased region" description="Basic and acidic residues" evidence="1">
    <location>
        <begin position="205"/>
        <end position="214"/>
    </location>
</feature>
<dbReference type="SMART" id="SM00530">
    <property type="entry name" value="HTH_XRE"/>
    <property type="match status" value="1"/>
</dbReference>
<evidence type="ECO:0000313" key="3">
    <source>
        <dbReference type="EMBL" id="MBD7949630.1"/>
    </source>
</evidence>
<feature type="domain" description="HTH cro/C1-type" evidence="2">
    <location>
        <begin position="12"/>
        <end position="61"/>
    </location>
</feature>
<organism evidence="3 4">
    <name type="scientific">Oerskovia rustica</name>
    <dbReference type="NCBI Taxonomy" id="2762237"/>
    <lineage>
        <taxon>Bacteria</taxon>
        <taxon>Bacillati</taxon>
        <taxon>Actinomycetota</taxon>
        <taxon>Actinomycetes</taxon>
        <taxon>Micrococcales</taxon>
        <taxon>Cellulomonadaceae</taxon>
        <taxon>Oerskovia</taxon>
    </lineage>
</organism>
<sequence>MAQDIARLGPLVRARREELGLSQEDVAALGGPSTTTLSKIENGEAKAIRLRTARDLDRALGWRRGSTEDVLYQIADPRVTIDPDQAPEQVHQGPPVPTYTPPLEPEGDSWLQVRAERDDRGRRVIVGISVSTDPEGVRSEVELRYWPGDRSRAVSMGGFPEAVYTAHQIALDNTSIFRAAKEVVGNAEHPAPMNEAGETPAADDSNVHEFRGRLVSRETWDEDAATFSERAVANEDQTLEEEGIAQLEDP</sequence>
<dbReference type="SUPFAM" id="SSF47413">
    <property type="entry name" value="lambda repressor-like DNA-binding domains"/>
    <property type="match status" value="1"/>
</dbReference>
<feature type="region of interest" description="Disordered" evidence="1">
    <location>
        <begin position="228"/>
        <end position="250"/>
    </location>
</feature>
<feature type="region of interest" description="Disordered" evidence="1">
    <location>
        <begin position="189"/>
        <end position="214"/>
    </location>
</feature>
<dbReference type="RefSeq" id="WP_191795036.1">
    <property type="nucleotide sequence ID" value="NZ_JACSQQ010000005.1"/>
</dbReference>
<dbReference type="InterPro" id="IPR001387">
    <property type="entry name" value="Cro/C1-type_HTH"/>
</dbReference>
<feature type="compositionally biased region" description="Acidic residues" evidence="1">
    <location>
        <begin position="237"/>
        <end position="250"/>
    </location>
</feature>
<feature type="region of interest" description="Disordered" evidence="1">
    <location>
        <begin position="84"/>
        <end position="107"/>
    </location>
</feature>
<accession>A0ABR8RPA8</accession>
<name>A0ABR8RPA8_9CELL</name>
<reference evidence="3 4" key="1">
    <citation type="submission" date="2020-08" db="EMBL/GenBank/DDBJ databases">
        <title>A Genomic Blueprint of the Chicken Gut Microbiome.</title>
        <authorList>
            <person name="Gilroy R."/>
            <person name="Ravi A."/>
            <person name="Getino M."/>
            <person name="Pursley I."/>
            <person name="Horton D.L."/>
            <person name="Alikhan N.-F."/>
            <person name="Baker D."/>
            <person name="Gharbi K."/>
            <person name="Hall N."/>
            <person name="Watson M."/>
            <person name="Adriaenssens E.M."/>
            <person name="Foster-Nyarko E."/>
            <person name="Jarju S."/>
            <person name="Secka A."/>
            <person name="Antonio M."/>
            <person name="Oren A."/>
            <person name="Chaudhuri R."/>
            <person name="La Ragione R.M."/>
            <person name="Hildebrand F."/>
            <person name="Pallen M.J."/>
        </authorList>
    </citation>
    <scope>NUCLEOTIDE SEQUENCE [LARGE SCALE GENOMIC DNA]</scope>
    <source>
        <strain evidence="3 4">Sa4CUA1</strain>
    </source>
</reference>
<dbReference type="Pfam" id="PF01381">
    <property type="entry name" value="HTH_3"/>
    <property type="match status" value="1"/>
</dbReference>
<evidence type="ECO:0000256" key="1">
    <source>
        <dbReference type="SAM" id="MobiDB-lite"/>
    </source>
</evidence>
<dbReference type="PROSITE" id="PS50943">
    <property type="entry name" value="HTH_CROC1"/>
    <property type="match status" value="1"/>
</dbReference>
<feature type="compositionally biased region" description="Pro residues" evidence="1">
    <location>
        <begin position="94"/>
        <end position="104"/>
    </location>
</feature>
<evidence type="ECO:0000313" key="4">
    <source>
        <dbReference type="Proteomes" id="UP000641803"/>
    </source>
</evidence>
<dbReference type="EMBL" id="JACSQQ010000005">
    <property type="protein sequence ID" value="MBD7949630.1"/>
    <property type="molecule type" value="Genomic_DNA"/>
</dbReference>
<protein>
    <submittedName>
        <fullName evidence="3">Helix-turn-helix domain-containing protein</fullName>
    </submittedName>
</protein>
<dbReference type="Gene3D" id="1.10.260.40">
    <property type="entry name" value="lambda repressor-like DNA-binding domains"/>
    <property type="match status" value="1"/>
</dbReference>
<dbReference type="CDD" id="cd00093">
    <property type="entry name" value="HTH_XRE"/>
    <property type="match status" value="1"/>
</dbReference>
<dbReference type="InterPro" id="IPR010982">
    <property type="entry name" value="Lambda_DNA-bd_dom_sf"/>
</dbReference>
<evidence type="ECO:0000259" key="2">
    <source>
        <dbReference type="PROSITE" id="PS50943"/>
    </source>
</evidence>
<gene>
    <name evidence="3" type="ORF">H9652_04300</name>
</gene>
<dbReference type="Proteomes" id="UP000641803">
    <property type="component" value="Unassembled WGS sequence"/>
</dbReference>